<protein>
    <recommendedName>
        <fullName evidence="3">2-hydroxyacyl-CoA dehydratase</fullName>
    </recommendedName>
</protein>
<gene>
    <name evidence="1" type="ORF">C0099_13320</name>
</gene>
<accession>A0A2I6SB46</accession>
<dbReference type="AlphaFoldDB" id="A0A2I6SB46"/>
<organism evidence="1 2">
    <name type="scientific">Pseudazoarcus pumilus</name>
    <dbReference type="NCBI Taxonomy" id="2067960"/>
    <lineage>
        <taxon>Bacteria</taxon>
        <taxon>Pseudomonadati</taxon>
        <taxon>Pseudomonadota</taxon>
        <taxon>Betaproteobacteria</taxon>
        <taxon>Rhodocyclales</taxon>
        <taxon>Zoogloeaceae</taxon>
        <taxon>Pseudazoarcus</taxon>
    </lineage>
</organism>
<dbReference type="Proteomes" id="UP000242205">
    <property type="component" value="Chromosome"/>
</dbReference>
<keyword evidence="2" id="KW-1185">Reference proteome</keyword>
<proteinExistence type="predicted"/>
<name>A0A2I6SB46_9RHOO</name>
<dbReference type="KEGG" id="atw:C0099_13320"/>
<reference evidence="1 2" key="1">
    <citation type="submission" date="2018-01" db="EMBL/GenBank/DDBJ databases">
        <authorList>
            <person name="Fu G.-Y."/>
        </authorList>
    </citation>
    <scope>NUCLEOTIDE SEQUENCE [LARGE SCALE GENOMIC DNA]</scope>
    <source>
        <strain evidence="1 2">SY39</strain>
    </source>
</reference>
<evidence type="ECO:0008006" key="3">
    <source>
        <dbReference type="Google" id="ProtNLM"/>
    </source>
</evidence>
<evidence type="ECO:0000313" key="1">
    <source>
        <dbReference type="EMBL" id="AUN96481.1"/>
    </source>
</evidence>
<evidence type="ECO:0000313" key="2">
    <source>
        <dbReference type="Proteomes" id="UP000242205"/>
    </source>
</evidence>
<sequence>MALRYLAEHERQMHTALTRYLADGSEHRNVLETWFDDTTEFPQPSVVARLCDAVGDKAVEDLLANALAIHKTMEDLYRHRAETAPIGDERDFFAALAASHEAETRRLVRDMSRLDAL</sequence>
<dbReference type="EMBL" id="CP025682">
    <property type="protein sequence ID" value="AUN96481.1"/>
    <property type="molecule type" value="Genomic_DNA"/>
</dbReference>